<evidence type="ECO:0000313" key="2">
    <source>
        <dbReference type="EMBL" id="CAB4189291.1"/>
    </source>
</evidence>
<accession>A0A6J5R6W8</accession>
<organism evidence="2">
    <name type="scientific">uncultured Caudovirales phage</name>
    <dbReference type="NCBI Taxonomy" id="2100421"/>
    <lineage>
        <taxon>Viruses</taxon>
        <taxon>Duplodnaviria</taxon>
        <taxon>Heunggongvirae</taxon>
        <taxon>Uroviricota</taxon>
        <taxon>Caudoviricetes</taxon>
        <taxon>Peduoviridae</taxon>
        <taxon>Maltschvirus</taxon>
        <taxon>Maltschvirus maltsch</taxon>
    </lineage>
</organism>
<evidence type="ECO:0000313" key="3">
    <source>
        <dbReference type="EMBL" id="CAB4192178.1"/>
    </source>
</evidence>
<dbReference type="EMBL" id="LR797183">
    <property type="protein sequence ID" value="CAB4192178.1"/>
    <property type="molecule type" value="Genomic_DNA"/>
</dbReference>
<name>A0A6J5R6W8_9CAUD</name>
<evidence type="ECO:0000313" key="1">
    <source>
        <dbReference type="EMBL" id="CAB4173820.1"/>
    </source>
</evidence>
<proteinExistence type="predicted"/>
<reference evidence="2" key="1">
    <citation type="submission" date="2020-05" db="EMBL/GenBank/DDBJ databases">
        <authorList>
            <person name="Chiriac C."/>
            <person name="Salcher M."/>
            <person name="Ghai R."/>
            <person name="Kavagutti S V."/>
        </authorList>
    </citation>
    <scope>NUCLEOTIDE SEQUENCE</scope>
</reference>
<gene>
    <name evidence="2" type="ORF">UFOVP1186_12</name>
    <name evidence="3" type="ORF">UFOVP1234_7</name>
    <name evidence="4" type="ORF">UFOVP1487_20</name>
    <name evidence="5" type="ORF">UFOVP1574_34</name>
    <name evidence="1" type="ORF">UFOVP959_12</name>
</gene>
<dbReference type="EMBL" id="LR797137">
    <property type="protein sequence ID" value="CAB4189291.1"/>
    <property type="molecule type" value="Genomic_DNA"/>
</dbReference>
<protein>
    <submittedName>
        <fullName evidence="2">Uncharacterized protein</fullName>
    </submittedName>
</protein>
<dbReference type="EMBL" id="LR798462">
    <property type="protein sequence ID" value="CAB5238942.1"/>
    <property type="molecule type" value="Genomic_DNA"/>
</dbReference>
<evidence type="ECO:0000313" key="4">
    <source>
        <dbReference type="EMBL" id="CAB4215485.1"/>
    </source>
</evidence>
<sequence>MPNRVTAAQLIRALKGDGTLERVARKIDVPLRTVQRWAHMNDPETGPQWRYMSRLLADAGWITDGDQPVIDRLETHAAPPISTWLSASFPQVSHPSL</sequence>
<evidence type="ECO:0000313" key="5">
    <source>
        <dbReference type="EMBL" id="CAB5238942.1"/>
    </source>
</evidence>
<dbReference type="EMBL" id="LR797422">
    <property type="protein sequence ID" value="CAB4215485.1"/>
    <property type="molecule type" value="Genomic_DNA"/>
</dbReference>
<dbReference type="EMBL" id="LR796907">
    <property type="protein sequence ID" value="CAB4173820.1"/>
    <property type="molecule type" value="Genomic_DNA"/>
</dbReference>